<dbReference type="Proteomes" id="UP001497480">
    <property type="component" value="Unassembled WGS sequence"/>
</dbReference>
<reference evidence="1 2" key="1">
    <citation type="submission" date="2024-03" db="EMBL/GenBank/DDBJ databases">
        <authorList>
            <person name="Martinez-Hernandez J."/>
        </authorList>
    </citation>
    <scope>NUCLEOTIDE SEQUENCE [LARGE SCALE GENOMIC DNA]</scope>
</reference>
<dbReference type="AlphaFoldDB" id="A0AAV1VZB1"/>
<sequence>MSIDNVFSYLSDDIIHQIFQYLKDDPRHLPCLASVSTRFSSLILHSCSSNNCSHFLPSDLISAATSTSSATATISLHKLTVCCPGLLHAGILLNDTSDFGLHRDLGPDQPLTVTQSHNSNGNGNGNGVVSVAATIASETESWSLFDDLYYDTVYNPSEECDSQEHNSVQNDAVSERVVVVADDDDDETNGYNKRSGSQRSHLASGVWNLSREQGGKLLGRQFRDDALYVSDWPGCVHVEEKRKYMVFRGVFKDFKRTRVWRTINDGKRKKVNLGCAFCSCNETWDLHSAFCLRRGFGYHGDGEPVVRAFVCENGHVSGAWTDVPMYG</sequence>
<gene>
    <name evidence="1" type="ORF">LLUT_LOCUS3479</name>
</gene>
<dbReference type="PANTHER" id="PTHR31348">
    <property type="entry name" value="EID1-LIKE F-BOX PROTEIN 2-RELATED"/>
    <property type="match status" value="1"/>
</dbReference>
<organism evidence="1 2">
    <name type="scientific">Lupinus luteus</name>
    <name type="common">European yellow lupine</name>
    <dbReference type="NCBI Taxonomy" id="3873"/>
    <lineage>
        <taxon>Eukaryota</taxon>
        <taxon>Viridiplantae</taxon>
        <taxon>Streptophyta</taxon>
        <taxon>Embryophyta</taxon>
        <taxon>Tracheophyta</taxon>
        <taxon>Spermatophyta</taxon>
        <taxon>Magnoliopsida</taxon>
        <taxon>eudicotyledons</taxon>
        <taxon>Gunneridae</taxon>
        <taxon>Pentapetalae</taxon>
        <taxon>rosids</taxon>
        <taxon>fabids</taxon>
        <taxon>Fabales</taxon>
        <taxon>Fabaceae</taxon>
        <taxon>Papilionoideae</taxon>
        <taxon>50 kb inversion clade</taxon>
        <taxon>genistoids sensu lato</taxon>
        <taxon>core genistoids</taxon>
        <taxon>Genisteae</taxon>
        <taxon>Lupinus</taxon>
    </lineage>
</organism>
<name>A0AAV1VZB1_LUPLU</name>
<dbReference type="InterPro" id="IPR040267">
    <property type="entry name" value="EID1-like"/>
</dbReference>
<protein>
    <recommendedName>
        <fullName evidence="3">Phytochrome A-associated F-box protein</fullName>
    </recommendedName>
</protein>
<keyword evidence="2" id="KW-1185">Reference proteome</keyword>
<dbReference type="PANTHER" id="PTHR31348:SF4">
    <property type="entry name" value="PHYTOCHROME A-ASSOCIATED F-BOX PROTEIN"/>
    <property type="match status" value="1"/>
</dbReference>
<dbReference type="CDD" id="cd09917">
    <property type="entry name" value="F-box_SF"/>
    <property type="match status" value="1"/>
</dbReference>
<evidence type="ECO:0008006" key="3">
    <source>
        <dbReference type="Google" id="ProtNLM"/>
    </source>
</evidence>
<dbReference type="InterPro" id="IPR036047">
    <property type="entry name" value="F-box-like_dom_sf"/>
</dbReference>
<evidence type="ECO:0000313" key="1">
    <source>
        <dbReference type="EMBL" id="CAL0302419.1"/>
    </source>
</evidence>
<comment type="caution">
    <text evidence="1">The sequence shown here is derived from an EMBL/GenBank/DDBJ whole genome shotgun (WGS) entry which is preliminary data.</text>
</comment>
<dbReference type="SUPFAM" id="SSF81383">
    <property type="entry name" value="F-box domain"/>
    <property type="match status" value="1"/>
</dbReference>
<accession>A0AAV1VZB1</accession>
<proteinExistence type="predicted"/>
<evidence type="ECO:0000313" key="2">
    <source>
        <dbReference type="Proteomes" id="UP001497480"/>
    </source>
</evidence>
<dbReference type="EMBL" id="CAXHTB010000002">
    <property type="protein sequence ID" value="CAL0302419.1"/>
    <property type="molecule type" value="Genomic_DNA"/>
</dbReference>